<dbReference type="Proteomes" id="UP000030533">
    <property type="component" value="Unassembled WGS sequence"/>
</dbReference>
<dbReference type="RefSeq" id="WP_032514953.1">
    <property type="nucleotide sequence ID" value="NZ_JNAO01000001.1"/>
</dbReference>
<accession>A0A0A2AQ92</accession>
<sequence length="344" mass="38540">MNFLACDLGGTKVLLGIFEKVVNDDSPKLLFKKKYISSDWESFELILEDFLKNECKNINHPSSACFAVAGPLSNNNAKIINLSWGISGNALQNKFNFKSCELINDFAVQIYGIPFLKKNQYSTIQYGSQSEGTNNDLHAIVGAGTGLGIARGIISGKKVKVLASEGGHVEYSPKSEFEWDLKTWLKNSLNIERISCERIVSGTGLSRIAEWRLSKSDAKNHPLQEFFRETKISESLRKELPEKICKLSKEGDQLMIEVERIWLGAYASLLGDVALQELCFGGLWISGGTASKHFKNFKSDLFFKQFFDKGRLKDILKTIPIKIILDEEFGLFSAACRAKMLLRT</sequence>
<dbReference type="GO" id="GO:0005524">
    <property type="term" value="F:ATP binding"/>
    <property type="evidence" value="ECO:0007669"/>
    <property type="project" value="InterPro"/>
</dbReference>
<dbReference type="AlphaFoldDB" id="A0A0A2AQ92"/>
<dbReference type="PANTHER" id="PTHR47363:SF1">
    <property type="entry name" value="GLUCOKINASE"/>
    <property type="match status" value="1"/>
</dbReference>
<dbReference type="Pfam" id="PF02685">
    <property type="entry name" value="Glucokinase"/>
    <property type="match status" value="1"/>
</dbReference>
<dbReference type="InterPro" id="IPR043129">
    <property type="entry name" value="ATPase_NBD"/>
</dbReference>
<dbReference type="PANTHER" id="PTHR47363">
    <property type="entry name" value="GLUCOKINASE"/>
    <property type="match status" value="1"/>
</dbReference>
<evidence type="ECO:0000256" key="3">
    <source>
        <dbReference type="RuleBase" id="RU004046"/>
    </source>
</evidence>
<dbReference type="InterPro" id="IPR003836">
    <property type="entry name" value="Glucokinase"/>
</dbReference>
<keyword evidence="1 4" id="KW-0808">Transferase</keyword>
<name>A0A0A2AQ92_PROMR</name>
<dbReference type="Gene3D" id="3.30.420.40">
    <property type="match status" value="1"/>
</dbReference>
<gene>
    <name evidence="4" type="ORF">EU98_0106</name>
</gene>
<dbReference type="GO" id="GO:0006096">
    <property type="term" value="P:glycolytic process"/>
    <property type="evidence" value="ECO:0007669"/>
    <property type="project" value="InterPro"/>
</dbReference>
<dbReference type="EMBL" id="JNAO01000001">
    <property type="protein sequence ID" value="KGG03776.1"/>
    <property type="molecule type" value="Genomic_DNA"/>
</dbReference>
<reference evidence="5" key="1">
    <citation type="journal article" date="2014" name="Sci. Data">
        <title>Genomes of diverse isolates of the marine cyanobacterium Prochlorococcus.</title>
        <authorList>
            <person name="Biller S."/>
            <person name="Berube P."/>
            <person name="Thompson J."/>
            <person name="Kelly L."/>
            <person name="Roggensack S."/>
            <person name="Awad L."/>
            <person name="Roache-Johnson K."/>
            <person name="Ding H."/>
            <person name="Giovannoni S.J."/>
            <person name="Moore L.R."/>
            <person name="Chisholm S.W."/>
        </authorList>
    </citation>
    <scope>NUCLEOTIDE SEQUENCE [LARGE SCALE GENOMIC DNA]</scope>
    <source>
        <strain evidence="5">MIT 9314</strain>
    </source>
</reference>
<dbReference type="CDD" id="cd24008">
    <property type="entry name" value="ASKHA_NBD_GLK"/>
    <property type="match status" value="1"/>
</dbReference>
<proteinExistence type="inferred from homology"/>
<evidence type="ECO:0000313" key="5">
    <source>
        <dbReference type="Proteomes" id="UP000030533"/>
    </source>
</evidence>
<comment type="similarity">
    <text evidence="3">Belongs to the bacterial glucokinase family.</text>
</comment>
<protein>
    <submittedName>
        <fullName evidence="4">Glucokinase</fullName>
        <ecNumber evidence="4">2.7.1.2</ecNumber>
    </submittedName>
</protein>
<dbReference type="EC" id="2.7.1.2" evidence="4"/>
<evidence type="ECO:0000256" key="2">
    <source>
        <dbReference type="ARBA" id="ARBA00022777"/>
    </source>
</evidence>
<evidence type="ECO:0000256" key="1">
    <source>
        <dbReference type="ARBA" id="ARBA00022679"/>
    </source>
</evidence>
<dbReference type="eggNOG" id="COG0837">
    <property type="taxonomic scope" value="Bacteria"/>
</dbReference>
<dbReference type="GO" id="GO:0005536">
    <property type="term" value="F:D-glucose binding"/>
    <property type="evidence" value="ECO:0007669"/>
    <property type="project" value="InterPro"/>
</dbReference>
<organism evidence="4 5">
    <name type="scientific">Prochlorococcus marinus str. MIT 9314</name>
    <dbReference type="NCBI Taxonomy" id="167548"/>
    <lineage>
        <taxon>Bacteria</taxon>
        <taxon>Bacillati</taxon>
        <taxon>Cyanobacteriota</taxon>
        <taxon>Cyanophyceae</taxon>
        <taxon>Synechococcales</taxon>
        <taxon>Prochlorococcaceae</taxon>
        <taxon>Prochlorococcus</taxon>
    </lineage>
</organism>
<dbReference type="Gene3D" id="3.40.367.20">
    <property type="match status" value="1"/>
</dbReference>
<dbReference type="GO" id="GO:0004340">
    <property type="term" value="F:glucokinase activity"/>
    <property type="evidence" value="ECO:0007669"/>
    <property type="project" value="UniProtKB-EC"/>
</dbReference>
<evidence type="ECO:0000313" key="4">
    <source>
        <dbReference type="EMBL" id="KGG03776.1"/>
    </source>
</evidence>
<dbReference type="STRING" id="167548.EU98_0106"/>
<comment type="caution">
    <text evidence="4">The sequence shown here is derived from an EMBL/GenBank/DDBJ whole genome shotgun (WGS) entry which is preliminary data.</text>
</comment>
<dbReference type="SUPFAM" id="SSF53067">
    <property type="entry name" value="Actin-like ATPase domain"/>
    <property type="match status" value="1"/>
</dbReference>
<keyword evidence="2 4" id="KW-0418">Kinase</keyword>